<dbReference type="SUPFAM" id="SSF52833">
    <property type="entry name" value="Thioredoxin-like"/>
    <property type="match status" value="1"/>
</dbReference>
<dbReference type="SFLD" id="SFLDS00019">
    <property type="entry name" value="Glutathione_Transferase_(cytos"/>
    <property type="match status" value="1"/>
</dbReference>
<evidence type="ECO:0000313" key="6">
    <source>
        <dbReference type="Proteomes" id="UP000275408"/>
    </source>
</evidence>
<dbReference type="PANTHER" id="PTHR32419">
    <property type="entry name" value="GLUTATHIONYL-HYDROQUINONE REDUCTASE"/>
    <property type="match status" value="1"/>
</dbReference>
<dbReference type="Pfam" id="PF13410">
    <property type="entry name" value="GST_C_2"/>
    <property type="match status" value="1"/>
</dbReference>
<dbReference type="STRING" id="46731.A0A3M6V5Q9"/>
<feature type="site" description="Lowers pKa of active site Cys" evidence="3">
    <location>
        <position position="280"/>
    </location>
</feature>
<feature type="binding site" evidence="2">
    <location>
        <position position="119"/>
    </location>
    <ligand>
        <name>glutathione</name>
        <dbReference type="ChEBI" id="CHEBI:57925"/>
    </ligand>
</feature>
<sequence length="351" mass="40299">KCLSNLARNLSHHLSLFRFCEDVTLSQSILLCKTMGDKPPDWSSLINKKGEFVRSPSSFRDWVTADGSSGFPAEANRYHLYVSLACPWAHRTLIVRKLKGLENAISYTVVDWLLGPEGWLFTDSKPKCTLDTLNGCQTLRKVYQLASPGYEGRVTVPVLWDKHNKKVVNNESSEIIRMFNKEFNAFCATDEQRKLDLYPEHLQEKIEELNGWIYPNINNGVYRSGFATSQEAYDAAVRDVFTHLDKVEDILSKSRYLTGNTITEADVRLFTTLVRFDMVYVGHFKCNKKRIMDYPNMWGYVRDLYQTSGIGETVDAEHIQKHYQQSHLKINPYGIVAIGPDLDFNKPHGRQ</sequence>
<dbReference type="GO" id="GO:0005737">
    <property type="term" value="C:cytoplasm"/>
    <property type="evidence" value="ECO:0007669"/>
    <property type="project" value="TreeGrafter"/>
</dbReference>
<evidence type="ECO:0000256" key="2">
    <source>
        <dbReference type="PIRSR" id="PIRSR015753-2"/>
    </source>
</evidence>
<dbReference type="SUPFAM" id="SSF47616">
    <property type="entry name" value="GST C-terminal domain-like"/>
    <property type="match status" value="1"/>
</dbReference>
<accession>A0A3M6V5Q9</accession>
<evidence type="ECO:0000313" key="5">
    <source>
        <dbReference type="EMBL" id="RMX61217.1"/>
    </source>
</evidence>
<comment type="caution">
    <text evidence="5">The sequence shown here is derived from an EMBL/GenBank/DDBJ whole genome shotgun (WGS) entry which is preliminary data.</text>
</comment>
<dbReference type="PROSITE" id="PS50405">
    <property type="entry name" value="GST_CTER"/>
    <property type="match status" value="1"/>
</dbReference>
<dbReference type="OrthoDB" id="2309723at2759"/>
<dbReference type="Gene3D" id="1.20.1050.10">
    <property type="match status" value="1"/>
</dbReference>
<feature type="non-terminal residue" evidence="5">
    <location>
        <position position="1"/>
    </location>
</feature>
<proteinExistence type="predicted"/>
<keyword evidence="6" id="KW-1185">Reference proteome</keyword>
<dbReference type="InterPro" id="IPR036282">
    <property type="entry name" value="Glutathione-S-Trfase_C_sf"/>
</dbReference>
<dbReference type="InterPro" id="IPR016639">
    <property type="entry name" value="GST_Omega/GSH"/>
</dbReference>
<dbReference type="AlphaFoldDB" id="A0A3M6V5Q9"/>
<organism evidence="5 6">
    <name type="scientific">Pocillopora damicornis</name>
    <name type="common">Cauliflower coral</name>
    <name type="synonym">Millepora damicornis</name>
    <dbReference type="NCBI Taxonomy" id="46731"/>
    <lineage>
        <taxon>Eukaryota</taxon>
        <taxon>Metazoa</taxon>
        <taxon>Cnidaria</taxon>
        <taxon>Anthozoa</taxon>
        <taxon>Hexacorallia</taxon>
        <taxon>Scleractinia</taxon>
        <taxon>Astrocoeniina</taxon>
        <taxon>Pocilloporidae</taxon>
        <taxon>Pocillopora</taxon>
    </lineage>
</organism>
<dbReference type="InterPro" id="IPR004045">
    <property type="entry name" value="Glutathione_S-Trfase_N"/>
</dbReference>
<evidence type="ECO:0000256" key="3">
    <source>
        <dbReference type="PIRSR" id="PIRSR015753-3"/>
    </source>
</evidence>
<dbReference type="SFLD" id="SFLDG01206">
    <property type="entry name" value="Xi.1"/>
    <property type="match status" value="1"/>
</dbReference>
<name>A0A3M6V5Q9_POCDA</name>
<dbReference type="Pfam" id="PF13409">
    <property type="entry name" value="GST_N_2"/>
    <property type="match status" value="1"/>
</dbReference>
<dbReference type="Proteomes" id="UP000275408">
    <property type="component" value="Unassembled WGS sequence"/>
</dbReference>
<dbReference type="SFLD" id="SFLDG01148">
    <property type="entry name" value="Xi_(cytGST)"/>
    <property type="match status" value="1"/>
</dbReference>
<feature type="site" description="Lowers pKa of active site Cys" evidence="3">
    <location>
        <position position="323"/>
    </location>
</feature>
<feature type="active site" description="Proton donor/acceptor" evidence="1">
    <location>
        <position position="222"/>
    </location>
</feature>
<gene>
    <name evidence="5" type="ORF">pdam_00005669</name>
</gene>
<feature type="active site" description="Nucleophile" evidence="1">
    <location>
        <position position="86"/>
    </location>
</feature>
<dbReference type="InterPro" id="IPR010987">
    <property type="entry name" value="Glutathione-S-Trfase_C-like"/>
</dbReference>
<evidence type="ECO:0000259" key="4">
    <source>
        <dbReference type="PROSITE" id="PS50405"/>
    </source>
</evidence>
<dbReference type="EMBL" id="RCHS01000074">
    <property type="protein sequence ID" value="RMX61217.1"/>
    <property type="molecule type" value="Genomic_DNA"/>
</dbReference>
<protein>
    <recommendedName>
        <fullName evidence="4">GST C-terminal domain-containing protein</fullName>
    </recommendedName>
</protein>
<dbReference type="GO" id="GO:0004364">
    <property type="term" value="F:glutathione transferase activity"/>
    <property type="evidence" value="ECO:0007669"/>
    <property type="project" value="InterPro"/>
</dbReference>
<dbReference type="Gene3D" id="3.40.30.10">
    <property type="entry name" value="Glutaredoxin"/>
    <property type="match status" value="1"/>
</dbReference>
<evidence type="ECO:0000256" key="1">
    <source>
        <dbReference type="PIRSR" id="PIRSR015753-1"/>
    </source>
</evidence>
<feature type="domain" description="GST C-terminal" evidence="4">
    <location>
        <begin position="188"/>
        <end position="323"/>
    </location>
</feature>
<feature type="binding site" evidence="2">
    <location>
        <begin position="171"/>
        <end position="172"/>
    </location>
    <ligand>
        <name>glutathione</name>
        <dbReference type="ChEBI" id="CHEBI:57925"/>
    </ligand>
</feature>
<dbReference type="InterPro" id="IPR036249">
    <property type="entry name" value="Thioredoxin-like_sf"/>
</dbReference>
<dbReference type="PANTHER" id="PTHR32419:SF6">
    <property type="entry name" value="GLUTATHIONE S-TRANSFERASE OMEGA-LIKE 1-RELATED"/>
    <property type="match status" value="1"/>
</dbReference>
<feature type="binding site" evidence="2">
    <location>
        <begin position="153"/>
        <end position="156"/>
    </location>
    <ligand>
        <name>glutathione</name>
        <dbReference type="ChEBI" id="CHEBI:57925"/>
    </ligand>
</feature>
<dbReference type="PIRSF" id="PIRSF015753">
    <property type="entry name" value="GST"/>
    <property type="match status" value="1"/>
</dbReference>
<dbReference type="CDD" id="cd03190">
    <property type="entry name" value="GST_C_Omega_like"/>
    <property type="match status" value="1"/>
</dbReference>
<dbReference type="FunFam" id="3.40.30.10:FF:000162">
    <property type="entry name" value="Glutathione S-transferase Gst3"/>
    <property type="match status" value="1"/>
</dbReference>
<reference evidence="5 6" key="1">
    <citation type="journal article" date="2018" name="Sci. Rep.">
        <title>Comparative analysis of the Pocillopora damicornis genome highlights role of immune system in coral evolution.</title>
        <authorList>
            <person name="Cunning R."/>
            <person name="Bay R.A."/>
            <person name="Gillette P."/>
            <person name="Baker A.C."/>
            <person name="Traylor-Knowles N."/>
        </authorList>
    </citation>
    <scope>NUCLEOTIDE SEQUENCE [LARGE SCALE GENOMIC DNA]</scope>
    <source>
        <strain evidence="5">RSMAS</strain>
        <tissue evidence="5">Whole animal</tissue>
    </source>
</reference>
<dbReference type="InterPro" id="IPR040079">
    <property type="entry name" value="Glutathione_S-Trfase"/>
</dbReference>
<dbReference type="InterPro" id="IPR047047">
    <property type="entry name" value="GST_Omega-like_C"/>
</dbReference>